<keyword evidence="3" id="KW-1185">Reference proteome</keyword>
<name>A0A6A6V1L4_9PLEO</name>
<dbReference type="AlphaFoldDB" id="A0A6A6V1L4"/>
<accession>A0A6A6V1L4</accession>
<organism evidence="2 3">
    <name type="scientific">Sporormia fimetaria CBS 119925</name>
    <dbReference type="NCBI Taxonomy" id="1340428"/>
    <lineage>
        <taxon>Eukaryota</taxon>
        <taxon>Fungi</taxon>
        <taxon>Dikarya</taxon>
        <taxon>Ascomycota</taxon>
        <taxon>Pezizomycotina</taxon>
        <taxon>Dothideomycetes</taxon>
        <taxon>Pleosporomycetidae</taxon>
        <taxon>Pleosporales</taxon>
        <taxon>Sporormiaceae</taxon>
        <taxon>Sporormia</taxon>
    </lineage>
</organism>
<reference evidence="2" key="1">
    <citation type="journal article" date="2020" name="Stud. Mycol.">
        <title>101 Dothideomycetes genomes: a test case for predicting lifestyles and emergence of pathogens.</title>
        <authorList>
            <person name="Haridas S."/>
            <person name="Albert R."/>
            <person name="Binder M."/>
            <person name="Bloem J."/>
            <person name="Labutti K."/>
            <person name="Salamov A."/>
            <person name="Andreopoulos B."/>
            <person name="Baker S."/>
            <person name="Barry K."/>
            <person name="Bills G."/>
            <person name="Bluhm B."/>
            <person name="Cannon C."/>
            <person name="Castanera R."/>
            <person name="Culley D."/>
            <person name="Daum C."/>
            <person name="Ezra D."/>
            <person name="Gonzalez J."/>
            <person name="Henrissat B."/>
            <person name="Kuo A."/>
            <person name="Liang C."/>
            <person name="Lipzen A."/>
            <person name="Lutzoni F."/>
            <person name="Magnuson J."/>
            <person name="Mondo S."/>
            <person name="Nolan M."/>
            <person name="Ohm R."/>
            <person name="Pangilinan J."/>
            <person name="Park H.-J."/>
            <person name="Ramirez L."/>
            <person name="Alfaro M."/>
            <person name="Sun H."/>
            <person name="Tritt A."/>
            <person name="Yoshinaga Y."/>
            <person name="Zwiers L.-H."/>
            <person name="Turgeon B."/>
            <person name="Goodwin S."/>
            <person name="Spatafora J."/>
            <person name="Crous P."/>
            <person name="Grigoriev I."/>
        </authorList>
    </citation>
    <scope>NUCLEOTIDE SEQUENCE</scope>
    <source>
        <strain evidence="2">CBS 119925</strain>
    </source>
</reference>
<evidence type="ECO:0000256" key="1">
    <source>
        <dbReference type="SAM" id="Phobius"/>
    </source>
</evidence>
<keyword evidence="1" id="KW-1133">Transmembrane helix</keyword>
<proteinExistence type="predicted"/>
<evidence type="ECO:0000313" key="3">
    <source>
        <dbReference type="Proteomes" id="UP000799440"/>
    </source>
</evidence>
<keyword evidence="1" id="KW-0472">Membrane</keyword>
<dbReference type="EMBL" id="MU006595">
    <property type="protein sequence ID" value="KAF2743706.1"/>
    <property type="molecule type" value="Genomic_DNA"/>
</dbReference>
<protein>
    <submittedName>
        <fullName evidence="2">Uncharacterized protein</fullName>
    </submittedName>
</protein>
<keyword evidence="1" id="KW-0812">Transmembrane</keyword>
<dbReference type="Proteomes" id="UP000799440">
    <property type="component" value="Unassembled WGS sequence"/>
</dbReference>
<feature type="transmembrane region" description="Helical" evidence="1">
    <location>
        <begin position="78"/>
        <end position="98"/>
    </location>
</feature>
<evidence type="ECO:0000313" key="2">
    <source>
        <dbReference type="EMBL" id="KAF2743706.1"/>
    </source>
</evidence>
<gene>
    <name evidence="2" type="ORF">M011DRAFT_217601</name>
</gene>
<sequence>MVPRCICDMRDSSKVQSQEQQKRLKARDFRVSKNKLTSSFSFQRPHVFHPIATCHRRCSSAECAYTSFRAVAYLLTTLLWLDGSSALCLSVTLVVFVCR</sequence>